<proteinExistence type="inferred from homology"/>
<dbReference type="PROSITE" id="PS51986">
    <property type="entry name" value="GS_BETA_GRASP"/>
    <property type="match status" value="1"/>
</dbReference>
<dbReference type="Proteomes" id="UP001628164">
    <property type="component" value="Unassembled WGS sequence"/>
</dbReference>
<dbReference type="EMBL" id="BTHG01000009">
    <property type="protein sequence ID" value="GMN90384.1"/>
    <property type="molecule type" value="Genomic_DNA"/>
</dbReference>
<evidence type="ECO:0000259" key="12">
    <source>
        <dbReference type="PROSITE" id="PS51986"/>
    </source>
</evidence>
<feature type="domain" description="GS beta-grasp" evidence="12">
    <location>
        <begin position="12"/>
        <end position="94"/>
    </location>
</feature>
<dbReference type="InterPro" id="IPR050292">
    <property type="entry name" value="Glutamine_Synthetase"/>
</dbReference>
<dbReference type="PROSITE" id="PS51987">
    <property type="entry name" value="GS_CATALYTIC"/>
    <property type="match status" value="1"/>
</dbReference>
<evidence type="ECO:0000259" key="13">
    <source>
        <dbReference type="PROSITE" id="PS51987"/>
    </source>
</evidence>
<evidence type="ECO:0000313" key="14">
    <source>
        <dbReference type="EMBL" id="GMN90384.1"/>
    </source>
</evidence>
<evidence type="ECO:0000256" key="2">
    <source>
        <dbReference type="ARBA" id="ARBA00009897"/>
    </source>
</evidence>
<gene>
    <name evidence="14" type="ORF">fsci_18720</name>
</gene>
<evidence type="ECO:0000256" key="6">
    <source>
        <dbReference type="ARBA" id="ARBA00022840"/>
    </source>
</evidence>
<evidence type="ECO:0000256" key="11">
    <source>
        <dbReference type="RuleBase" id="RU004356"/>
    </source>
</evidence>
<dbReference type="InterPro" id="IPR008146">
    <property type="entry name" value="Gln_synth_cat_dom"/>
</dbReference>
<organism evidence="14 15">
    <name type="scientific">Francisella sciaenopsi</name>
    <dbReference type="NCBI Taxonomy" id="3055034"/>
    <lineage>
        <taxon>Bacteria</taxon>
        <taxon>Pseudomonadati</taxon>
        <taxon>Pseudomonadota</taxon>
        <taxon>Gammaproteobacteria</taxon>
        <taxon>Thiotrichales</taxon>
        <taxon>Francisellaceae</taxon>
        <taxon>Francisella</taxon>
    </lineage>
</organism>
<name>A0ABQ6PJB9_9GAMM</name>
<evidence type="ECO:0000256" key="9">
    <source>
        <dbReference type="PROSITE-ProRule" id="PRU01330"/>
    </source>
</evidence>
<dbReference type="Gene3D" id="3.10.20.70">
    <property type="entry name" value="Glutamine synthetase, N-terminal domain"/>
    <property type="match status" value="1"/>
</dbReference>
<keyword evidence="5 11" id="KW-0547">Nucleotide-binding</keyword>
<dbReference type="Gene3D" id="3.30.590.10">
    <property type="entry name" value="Glutamine synthetase/guanido kinase, catalytic domain"/>
    <property type="match status" value="1"/>
</dbReference>
<protein>
    <recommendedName>
        <fullName evidence="3 11">Glutamine synthetase</fullName>
        <ecNumber evidence="3 11">6.3.1.2</ecNumber>
    </recommendedName>
</protein>
<dbReference type="PANTHER" id="PTHR20852">
    <property type="entry name" value="GLUTAMINE SYNTHETASE"/>
    <property type="match status" value="1"/>
</dbReference>
<keyword evidence="6 11" id="KW-0067">ATP-binding</keyword>
<dbReference type="SUPFAM" id="SSF54368">
    <property type="entry name" value="Glutamine synthetase, N-terminal domain"/>
    <property type="match status" value="1"/>
</dbReference>
<dbReference type="Pfam" id="PF03951">
    <property type="entry name" value="Gln-synt_N"/>
    <property type="match status" value="1"/>
</dbReference>
<evidence type="ECO:0000256" key="1">
    <source>
        <dbReference type="ARBA" id="ARBA00003117"/>
    </source>
</evidence>
<comment type="function">
    <text evidence="1">Catalyzes the ATP-dependent biosynthesis of glutamine from glutamate and ammonia.</text>
</comment>
<comment type="similarity">
    <text evidence="2 9 10">Belongs to the glutamine synthetase family.</text>
</comment>
<dbReference type="PROSITE" id="PS00180">
    <property type="entry name" value="GLNA_1"/>
    <property type="match status" value="1"/>
</dbReference>
<comment type="catalytic activity">
    <reaction evidence="8 11">
        <text>L-glutamate + NH4(+) + ATP = L-glutamine + ADP + phosphate + H(+)</text>
        <dbReference type="Rhea" id="RHEA:16169"/>
        <dbReference type="ChEBI" id="CHEBI:15378"/>
        <dbReference type="ChEBI" id="CHEBI:28938"/>
        <dbReference type="ChEBI" id="CHEBI:29985"/>
        <dbReference type="ChEBI" id="CHEBI:30616"/>
        <dbReference type="ChEBI" id="CHEBI:43474"/>
        <dbReference type="ChEBI" id="CHEBI:58359"/>
        <dbReference type="ChEBI" id="CHEBI:456216"/>
        <dbReference type="EC" id="6.3.1.2"/>
    </reaction>
</comment>
<evidence type="ECO:0000256" key="4">
    <source>
        <dbReference type="ARBA" id="ARBA00022598"/>
    </source>
</evidence>
<feature type="domain" description="GS catalytic" evidence="13">
    <location>
        <begin position="97"/>
        <end position="353"/>
    </location>
</feature>
<keyword evidence="4 11" id="KW-0436">Ligase</keyword>
<dbReference type="SUPFAM" id="SSF55931">
    <property type="entry name" value="Glutamine synthetase/guanido kinase"/>
    <property type="match status" value="1"/>
</dbReference>
<evidence type="ECO:0000256" key="3">
    <source>
        <dbReference type="ARBA" id="ARBA00012937"/>
    </source>
</evidence>
<evidence type="ECO:0000313" key="15">
    <source>
        <dbReference type="Proteomes" id="UP001628164"/>
    </source>
</evidence>
<evidence type="ECO:0000256" key="5">
    <source>
        <dbReference type="ARBA" id="ARBA00022741"/>
    </source>
</evidence>
<dbReference type="InterPro" id="IPR008147">
    <property type="entry name" value="Gln_synt_N"/>
</dbReference>
<keyword evidence="15" id="KW-1185">Reference proteome</keyword>
<dbReference type="Pfam" id="PF00120">
    <property type="entry name" value="Gln-synt_C"/>
    <property type="match status" value="1"/>
</dbReference>
<dbReference type="SMART" id="SM01230">
    <property type="entry name" value="Gln-synt_C"/>
    <property type="match status" value="1"/>
</dbReference>
<comment type="caution">
    <text evidence="14">The sequence shown here is derived from an EMBL/GenBank/DDBJ whole genome shotgun (WGS) entry which is preliminary data.</text>
</comment>
<dbReference type="InterPro" id="IPR027302">
    <property type="entry name" value="Gln_synth_N_conserv_site"/>
</dbReference>
<comment type="subunit">
    <text evidence="7">Homooctamer and homotetramer.</text>
</comment>
<accession>A0ABQ6PJB9</accession>
<reference evidence="14 15" key="1">
    <citation type="journal article" date="2024" name="Dis. Aquat. Organ.">
        <title>Francisella sciaenopsi sp. nov. isolated from diseased red drum Sciaenops ocellatus in Florida, USA.</title>
        <authorList>
            <person name="Kawahara M."/>
            <person name="Cody T.T."/>
            <person name="Yanong R.P.E."/>
            <person name="Henderson E."/>
            <person name="Yazdi Z."/>
            <person name="Soto E."/>
        </authorList>
    </citation>
    <scope>NUCLEOTIDE SEQUENCE [LARGE SCALE GENOMIC DNA]</scope>
    <source>
        <strain evidence="14 15">R22-20-7</strain>
    </source>
</reference>
<dbReference type="InterPro" id="IPR036651">
    <property type="entry name" value="Gln_synt_N_sf"/>
</dbReference>
<dbReference type="PANTHER" id="PTHR20852:SF57">
    <property type="entry name" value="GLUTAMINE SYNTHETASE 2 CYTOPLASMIC"/>
    <property type="match status" value="1"/>
</dbReference>
<dbReference type="EC" id="6.3.1.2" evidence="3 11"/>
<evidence type="ECO:0000256" key="10">
    <source>
        <dbReference type="RuleBase" id="RU000384"/>
    </source>
</evidence>
<dbReference type="InterPro" id="IPR014746">
    <property type="entry name" value="Gln_synth/guanido_kin_cat_dom"/>
</dbReference>
<dbReference type="InterPro" id="IPR027303">
    <property type="entry name" value="Gln_synth_gly_rich_site"/>
</dbReference>
<dbReference type="PROSITE" id="PS00181">
    <property type="entry name" value="GLNA_ATP"/>
    <property type="match status" value="1"/>
</dbReference>
<evidence type="ECO:0000256" key="8">
    <source>
        <dbReference type="ARBA" id="ARBA00049436"/>
    </source>
</evidence>
<sequence length="353" mass="39174">MLRNISKDMKVVTAEYIWIDGSDPVPGLRSKGRVLPFKDFETADDFPEWSFDGSSTNQATGDNSDCILKPINFVIDPLRECGYLVMCEVYNPDGETPHATNNRAKLRALLASADCQDMWAGFEQEYTMFKDGRPLGWPTTGFPGPQGPYYCSAGNSKTYGRDLVEAHMQACLDAGILFYGINAEVMPGQWEFQIGYRGVEGEDAGILNISDHTHLARWLLERLGEEYGIDISFDNKPIKGDWNGAGLHTNFSTSKTRNPETGRDAIKKICASLEENHKKDILNYGYNLHERLTGKLETSDMNTFSVGDADRGCSIRIPRPVALKGYGYLEDRRPGANADPYVVAMALANAAIN</sequence>
<evidence type="ECO:0000256" key="7">
    <source>
        <dbReference type="ARBA" id="ARBA00038740"/>
    </source>
</evidence>